<dbReference type="Proteomes" id="UP001567538">
    <property type="component" value="Unassembled WGS sequence"/>
</dbReference>
<keyword evidence="1" id="KW-0520">NAD</keyword>
<dbReference type="PANTHER" id="PTHR44375:SF5">
    <property type="entry name" value="3-OXOACYL-[ACYL-CARRIER-PROTEIN] REDUCTASE FABG-LIKE"/>
    <property type="match status" value="1"/>
</dbReference>
<dbReference type="PRINTS" id="PR00080">
    <property type="entry name" value="SDRFAMILY"/>
</dbReference>
<evidence type="ECO:0000256" key="3">
    <source>
        <dbReference type="ARBA" id="ARBA00059271"/>
    </source>
</evidence>
<comment type="caution">
    <text evidence="6">The sequence shown here is derived from an EMBL/GenBank/DDBJ whole genome shotgun (WGS) entry which is preliminary data.</text>
</comment>
<comment type="function">
    <text evidence="3">Involved in the biosynthesis of monoterpene natural products related to camphor. Catalayzes the oxidation of (+)-borneol to (+)-camphor. Shows absolute selectivity towards (+)-borneol. Catalyzes the oxidation of (+)-isoborneol to (-)-camphor. Shows absolute selectivity towards (+)-isoborneol.</text>
</comment>
<dbReference type="PANTHER" id="PTHR44375">
    <property type="entry name" value="BETA-KETOACYL-ACP REDUCTASE-LIKE PROTEIN-RELATED"/>
    <property type="match status" value="1"/>
</dbReference>
<dbReference type="GO" id="GO:0047500">
    <property type="term" value="F:(+)-borneol dehydrogenase activity"/>
    <property type="evidence" value="ECO:0007669"/>
    <property type="project" value="UniProtKB-EC"/>
</dbReference>
<dbReference type="EMBL" id="JBEAFC010000014">
    <property type="protein sequence ID" value="KAL1533697.1"/>
    <property type="molecule type" value="Genomic_DNA"/>
</dbReference>
<dbReference type="FunFam" id="3.40.50.720:FF:000084">
    <property type="entry name" value="Short-chain dehydrogenase reductase"/>
    <property type="match status" value="1"/>
</dbReference>
<dbReference type="EC" id="1.1.1.198" evidence="4"/>
<gene>
    <name evidence="6" type="ORF">AAHA92_33549</name>
</gene>
<evidence type="ECO:0000256" key="1">
    <source>
        <dbReference type="ARBA" id="ARBA00023027"/>
    </source>
</evidence>
<accession>A0ABD1FPE3</accession>
<proteinExistence type="inferred from homology"/>
<protein>
    <recommendedName>
        <fullName evidence="4">(+)-borneol dehydrogenase</fullName>
        <ecNumber evidence="4">1.1.1.198</ecNumber>
    </recommendedName>
</protein>
<dbReference type="InterPro" id="IPR002347">
    <property type="entry name" value="SDR_fam"/>
</dbReference>
<evidence type="ECO:0000256" key="5">
    <source>
        <dbReference type="RuleBase" id="RU000363"/>
    </source>
</evidence>
<comment type="similarity">
    <text evidence="5">Belongs to the short-chain dehydrogenases/reductases (SDR) family.</text>
</comment>
<name>A0ABD1FPE3_SALDI</name>
<evidence type="ECO:0000313" key="6">
    <source>
        <dbReference type="EMBL" id="KAL1533697.1"/>
    </source>
</evidence>
<dbReference type="PRINTS" id="PR00081">
    <property type="entry name" value="GDHRDH"/>
</dbReference>
<evidence type="ECO:0000256" key="4">
    <source>
        <dbReference type="ARBA" id="ARBA00066693"/>
    </source>
</evidence>
<reference evidence="6 7" key="1">
    <citation type="submission" date="2024-06" db="EMBL/GenBank/DDBJ databases">
        <title>A chromosome level genome sequence of Diviner's sage (Salvia divinorum).</title>
        <authorList>
            <person name="Ford S.A."/>
            <person name="Ro D.-K."/>
            <person name="Ness R.W."/>
            <person name="Phillips M.A."/>
        </authorList>
    </citation>
    <scope>NUCLEOTIDE SEQUENCE [LARGE SCALE GENOMIC DNA]</scope>
    <source>
        <strain evidence="6">SAF-2024a</strain>
        <tissue evidence="6">Leaf</tissue>
    </source>
</reference>
<dbReference type="Pfam" id="PF00106">
    <property type="entry name" value="adh_short"/>
    <property type="match status" value="1"/>
</dbReference>
<evidence type="ECO:0000256" key="2">
    <source>
        <dbReference type="ARBA" id="ARBA00052851"/>
    </source>
</evidence>
<sequence>MATKFQPQLEPWSHLPADKVVLVTGASSGLGLEFCLDLAAAGCRIIAAARRTDRLESLCDQINKMDGLVDGVADGGSNRAKVVALDVTADGPTIEAAIDKAWEAFGHVDVLINNAGVRGQVISSLEISEEEYNNTVKTNLIGSWLVSKYVGARMLSAGCSGSIINISSIAGLGRTEPVGSVAYTSSKAGLNYMTKVMALEFGAYNIRVNVVAPALFKSEITQGLFRKGVLENVVKKLIPLRTLGTTNPALTSLIRYLIHDSSNYVTGNIFIVDSGGTLPGSPIYSSL</sequence>
<comment type="catalytic activity">
    <reaction evidence="2">
        <text>(1R,2S,4R)-borneol + NAD(+) = (1R,4R)-camphor + NADH + H(+)</text>
        <dbReference type="Rhea" id="RHEA:17329"/>
        <dbReference type="ChEBI" id="CHEBI:15378"/>
        <dbReference type="ChEBI" id="CHEBI:15393"/>
        <dbReference type="ChEBI" id="CHEBI:15396"/>
        <dbReference type="ChEBI" id="CHEBI:57540"/>
        <dbReference type="ChEBI" id="CHEBI:57945"/>
        <dbReference type="EC" id="1.1.1.198"/>
    </reaction>
    <physiologicalReaction direction="left-to-right" evidence="2">
        <dbReference type="Rhea" id="RHEA:17330"/>
    </physiologicalReaction>
</comment>
<evidence type="ECO:0000313" key="7">
    <source>
        <dbReference type="Proteomes" id="UP001567538"/>
    </source>
</evidence>
<dbReference type="SUPFAM" id="SSF51735">
    <property type="entry name" value="NAD(P)-binding Rossmann-fold domains"/>
    <property type="match status" value="1"/>
</dbReference>
<dbReference type="InterPro" id="IPR036291">
    <property type="entry name" value="NAD(P)-bd_dom_sf"/>
</dbReference>
<dbReference type="Gene3D" id="3.40.50.720">
    <property type="entry name" value="NAD(P)-binding Rossmann-like Domain"/>
    <property type="match status" value="1"/>
</dbReference>
<organism evidence="6 7">
    <name type="scientific">Salvia divinorum</name>
    <name type="common">Maria pastora</name>
    <name type="synonym">Diviner's sage</name>
    <dbReference type="NCBI Taxonomy" id="28513"/>
    <lineage>
        <taxon>Eukaryota</taxon>
        <taxon>Viridiplantae</taxon>
        <taxon>Streptophyta</taxon>
        <taxon>Embryophyta</taxon>
        <taxon>Tracheophyta</taxon>
        <taxon>Spermatophyta</taxon>
        <taxon>Magnoliopsida</taxon>
        <taxon>eudicotyledons</taxon>
        <taxon>Gunneridae</taxon>
        <taxon>Pentapetalae</taxon>
        <taxon>asterids</taxon>
        <taxon>lamiids</taxon>
        <taxon>Lamiales</taxon>
        <taxon>Lamiaceae</taxon>
        <taxon>Nepetoideae</taxon>
        <taxon>Mentheae</taxon>
        <taxon>Salviinae</taxon>
        <taxon>Salvia</taxon>
        <taxon>Salvia subgen. Calosphace</taxon>
    </lineage>
</organism>
<dbReference type="AlphaFoldDB" id="A0ABD1FPE3"/>
<dbReference type="CDD" id="cd05233">
    <property type="entry name" value="SDR_c"/>
    <property type="match status" value="1"/>
</dbReference>
<dbReference type="PROSITE" id="PS00061">
    <property type="entry name" value="ADH_SHORT"/>
    <property type="match status" value="1"/>
</dbReference>
<keyword evidence="7" id="KW-1185">Reference proteome</keyword>
<dbReference type="InterPro" id="IPR020904">
    <property type="entry name" value="Sc_DH/Rdtase_CS"/>
</dbReference>